<proteinExistence type="predicted"/>
<name>A0A1X6YPR1_9RHOB</name>
<keyword evidence="3" id="KW-1185">Reference proteome</keyword>
<protein>
    <submittedName>
        <fullName evidence="2">Carboxymuconolactone decarboxylase family protein</fullName>
    </submittedName>
</protein>
<dbReference type="Proteomes" id="UP000193963">
    <property type="component" value="Unassembled WGS sequence"/>
</dbReference>
<dbReference type="RefSeq" id="WP_085886972.1">
    <property type="nucleotide sequence ID" value="NZ_FWFN01000002.1"/>
</dbReference>
<dbReference type="OrthoDB" id="1683318at2"/>
<dbReference type="InterPro" id="IPR029032">
    <property type="entry name" value="AhpD-like"/>
</dbReference>
<sequence>MDWKEMLGDTTKGLREIKKVKPEIQKGFGALHNAVLDDGVLSVKHKELQAVAIAVAMRCNDCIGSHIVSAIKAGATREELVDTLGVAVLMGGGPAYMYAGHAIDAWDELSD</sequence>
<dbReference type="PANTHER" id="PTHR33930:SF2">
    <property type="entry name" value="BLR3452 PROTEIN"/>
    <property type="match status" value="1"/>
</dbReference>
<gene>
    <name evidence="2" type="ORF">PSM7751_01073</name>
</gene>
<accession>A0A1X6YPR1</accession>
<dbReference type="AlphaFoldDB" id="A0A1X6YPR1"/>
<organism evidence="2 3">
    <name type="scientific">Pseudooceanicola marinus</name>
    <dbReference type="NCBI Taxonomy" id="396013"/>
    <lineage>
        <taxon>Bacteria</taxon>
        <taxon>Pseudomonadati</taxon>
        <taxon>Pseudomonadota</taxon>
        <taxon>Alphaproteobacteria</taxon>
        <taxon>Rhodobacterales</taxon>
        <taxon>Paracoccaceae</taxon>
        <taxon>Pseudooceanicola</taxon>
    </lineage>
</organism>
<dbReference type="InterPro" id="IPR003779">
    <property type="entry name" value="CMD-like"/>
</dbReference>
<reference evidence="2 3" key="1">
    <citation type="submission" date="2017-03" db="EMBL/GenBank/DDBJ databases">
        <authorList>
            <person name="Afonso C.L."/>
            <person name="Miller P.J."/>
            <person name="Scott M.A."/>
            <person name="Spackman E."/>
            <person name="Goraichik I."/>
            <person name="Dimitrov K.M."/>
            <person name="Suarez D.L."/>
            <person name="Swayne D.E."/>
        </authorList>
    </citation>
    <scope>NUCLEOTIDE SEQUENCE [LARGE SCALE GENOMIC DNA]</scope>
    <source>
        <strain evidence="2 3">CECT 7751</strain>
    </source>
</reference>
<feature type="domain" description="Carboxymuconolactone decarboxylase-like" evidence="1">
    <location>
        <begin position="22"/>
        <end position="102"/>
    </location>
</feature>
<evidence type="ECO:0000313" key="3">
    <source>
        <dbReference type="Proteomes" id="UP000193963"/>
    </source>
</evidence>
<evidence type="ECO:0000259" key="1">
    <source>
        <dbReference type="Pfam" id="PF02627"/>
    </source>
</evidence>
<dbReference type="SUPFAM" id="SSF69118">
    <property type="entry name" value="AhpD-like"/>
    <property type="match status" value="1"/>
</dbReference>
<dbReference type="Gene3D" id="1.20.1290.10">
    <property type="entry name" value="AhpD-like"/>
    <property type="match status" value="1"/>
</dbReference>
<dbReference type="GO" id="GO:0051920">
    <property type="term" value="F:peroxiredoxin activity"/>
    <property type="evidence" value="ECO:0007669"/>
    <property type="project" value="InterPro"/>
</dbReference>
<dbReference type="EMBL" id="FWFN01000002">
    <property type="protein sequence ID" value="SLN27708.1"/>
    <property type="molecule type" value="Genomic_DNA"/>
</dbReference>
<evidence type="ECO:0000313" key="2">
    <source>
        <dbReference type="EMBL" id="SLN27708.1"/>
    </source>
</evidence>
<dbReference type="NCBIfam" id="TIGR00778">
    <property type="entry name" value="ahpD_dom"/>
    <property type="match status" value="1"/>
</dbReference>
<dbReference type="InterPro" id="IPR004675">
    <property type="entry name" value="AhpD_core"/>
</dbReference>
<dbReference type="Pfam" id="PF02627">
    <property type="entry name" value="CMD"/>
    <property type="match status" value="1"/>
</dbReference>
<dbReference type="PANTHER" id="PTHR33930">
    <property type="entry name" value="ALKYL HYDROPEROXIDE REDUCTASE AHPD"/>
    <property type="match status" value="1"/>
</dbReference>